<organism evidence="6 7">
    <name type="scientific">Corynascus novoguineensis</name>
    <dbReference type="NCBI Taxonomy" id="1126955"/>
    <lineage>
        <taxon>Eukaryota</taxon>
        <taxon>Fungi</taxon>
        <taxon>Dikarya</taxon>
        <taxon>Ascomycota</taxon>
        <taxon>Pezizomycotina</taxon>
        <taxon>Sordariomycetes</taxon>
        <taxon>Sordariomycetidae</taxon>
        <taxon>Sordariales</taxon>
        <taxon>Chaetomiaceae</taxon>
        <taxon>Corynascus</taxon>
    </lineage>
</organism>
<evidence type="ECO:0000256" key="1">
    <source>
        <dbReference type="ARBA" id="ARBA00004123"/>
    </source>
</evidence>
<name>A0AAN7D174_9PEZI</name>
<feature type="domain" description="RING-type" evidence="5">
    <location>
        <begin position="80"/>
        <end position="131"/>
    </location>
</feature>
<accession>A0AAN7D174</accession>
<dbReference type="GO" id="GO:0000723">
    <property type="term" value="P:telomere maintenance"/>
    <property type="evidence" value="ECO:0007669"/>
    <property type="project" value="TreeGrafter"/>
</dbReference>
<proteinExistence type="predicted"/>
<dbReference type="SUPFAM" id="SSF57850">
    <property type="entry name" value="RING/U-box"/>
    <property type="match status" value="1"/>
</dbReference>
<keyword evidence="3" id="KW-0862">Zinc</keyword>
<dbReference type="InterPro" id="IPR001841">
    <property type="entry name" value="Znf_RING"/>
</dbReference>
<dbReference type="PROSITE" id="PS50089">
    <property type="entry name" value="ZF_RING_2"/>
    <property type="match status" value="1"/>
</dbReference>
<keyword evidence="3" id="KW-0863">Zinc-finger</keyword>
<keyword evidence="3" id="KW-0479">Metal-binding</keyword>
<evidence type="ECO:0000313" key="6">
    <source>
        <dbReference type="EMBL" id="KAK4250733.1"/>
    </source>
</evidence>
<dbReference type="GO" id="GO:0035861">
    <property type="term" value="C:site of double-strand break"/>
    <property type="evidence" value="ECO:0007669"/>
    <property type="project" value="TreeGrafter"/>
</dbReference>
<evidence type="ECO:0000313" key="7">
    <source>
        <dbReference type="Proteomes" id="UP001303647"/>
    </source>
</evidence>
<comment type="subcellular location">
    <subcellularLocation>
        <location evidence="1">Nucleus</location>
    </subcellularLocation>
</comment>
<dbReference type="GO" id="GO:0030896">
    <property type="term" value="C:checkpoint clamp complex"/>
    <property type="evidence" value="ECO:0007669"/>
    <property type="project" value="InterPro"/>
</dbReference>
<dbReference type="EMBL" id="MU857611">
    <property type="protein sequence ID" value="KAK4250733.1"/>
    <property type="molecule type" value="Genomic_DNA"/>
</dbReference>
<evidence type="ECO:0000259" key="5">
    <source>
        <dbReference type="PROSITE" id="PS50089"/>
    </source>
</evidence>
<evidence type="ECO:0000256" key="3">
    <source>
        <dbReference type="PROSITE-ProRule" id="PRU00175"/>
    </source>
</evidence>
<protein>
    <submittedName>
        <fullName evidence="6">Hus1-like protein-domain-containing protein</fullName>
    </submittedName>
</protein>
<dbReference type="PANTHER" id="PTHR12900:SF0">
    <property type="entry name" value="CHECKPOINT PROTEIN"/>
    <property type="match status" value="1"/>
</dbReference>
<evidence type="ECO:0000256" key="4">
    <source>
        <dbReference type="SAM" id="MobiDB-lite"/>
    </source>
</evidence>
<reference evidence="6" key="2">
    <citation type="submission" date="2023-05" db="EMBL/GenBank/DDBJ databases">
        <authorList>
            <consortium name="Lawrence Berkeley National Laboratory"/>
            <person name="Steindorff A."/>
            <person name="Hensen N."/>
            <person name="Bonometti L."/>
            <person name="Westerberg I."/>
            <person name="Brannstrom I.O."/>
            <person name="Guillou S."/>
            <person name="Cros-Aarteil S."/>
            <person name="Calhoun S."/>
            <person name="Haridas S."/>
            <person name="Kuo A."/>
            <person name="Mondo S."/>
            <person name="Pangilinan J."/>
            <person name="Riley R."/>
            <person name="Labutti K."/>
            <person name="Andreopoulos B."/>
            <person name="Lipzen A."/>
            <person name="Chen C."/>
            <person name="Yanf M."/>
            <person name="Daum C."/>
            <person name="Ng V."/>
            <person name="Clum A."/>
            <person name="Ohm R."/>
            <person name="Martin F."/>
            <person name="Silar P."/>
            <person name="Natvig D."/>
            <person name="Lalanne C."/>
            <person name="Gautier V."/>
            <person name="Ament-Velasquez S.L."/>
            <person name="Kruys A."/>
            <person name="Hutchinson M.I."/>
            <person name="Powell A.J."/>
            <person name="Barry K."/>
            <person name="Miller A.N."/>
            <person name="Grigoriev I.V."/>
            <person name="Debuchy R."/>
            <person name="Gladieux P."/>
            <person name="Thoren M.H."/>
            <person name="Johannesson H."/>
        </authorList>
    </citation>
    <scope>NUCLEOTIDE SEQUENCE</scope>
    <source>
        <strain evidence="6">CBS 359.72</strain>
    </source>
</reference>
<dbReference type="GO" id="GO:0031573">
    <property type="term" value="P:mitotic intra-S DNA damage checkpoint signaling"/>
    <property type="evidence" value="ECO:0007669"/>
    <property type="project" value="TreeGrafter"/>
</dbReference>
<dbReference type="Pfam" id="PF13639">
    <property type="entry name" value="zf-RING_2"/>
    <property type="match status" value="1"/>
</dbReference>
<gene>
    <name evidence="6" type="ORF">C7999DRAFT_11559</name>
</gene>
<feature type="compositionally biased region" description="Gly residues" evidence="4">
    <location>
        <begin position="378"/>
        <end position="393"/>
    </location>
</feature>
<evidence type="ECO:0000256" key="2">
    <source>
        <dbReference type="ARBA" id="ARBA00023242"/>
    </source>
</evidence>
<dbReference type="AlphaFoldDB" id="A0AAN7D174"/>
<dbReference type="GO" id="GO:0000724">
    <property type="term" value="P:double-strand break repair via homologous recombination"/>
    <property type="evidence" value="ECO:0007669"/>
    <property type="project" value="TreeGrafter"/>
</dbReference>
<dbReference type="PANTHER" id="PTHR12900">
    <property type="entry name" value="MITOTIC AND DNA DAMAGE CHECKPOINT PROTEIN HUS1"/>
    <property type="match status" value="1"/>
</dbReference>
<dbReference type="GO" id="GO:0044778">
    <property type="term" value="P:meiotic DNA integrity checkpoint signaling"/>
    <property type="evidence" value="ECO:0007669"/>
    <property type="project" value="TreeGrafter"/>
</dbReference>
<dbReference type="Proteomes" id="UP001303647">
    <property type="component" value="Unassembled WGS sequence"/>
</dbReference>
<comment type="caution">
    <text evidence="6">The sequence shown here is derived from an EMBL/GenBank/DDBJ whole genome shotgun (WGS) entry which is preliminary data.</text>
</comment>
<dbReference type="InterPro" id="IPR013083">
    <property type="entry name" value="Znf_RING/FYVE/PHD"/>
</dbReference>
<dbReference type="Pfam" id="PF04005">
    <property type="entry name" value="Hus1"/>
    <property type="match status" value="1"/>
</dbReference>
<keyword evidence="2" id="KW-0539">Nucleus</keyword>
<feature type="compositionally biased region" description="Low complexity" evidence="4">
    <location>
        <begin position="477"/>
        <end position="493"/>
    </location>
</feature>
<sequence>MSDTSGPLSQRPGLSLVLQLFRVPLLPAIAAKHVVTFAFTTFIAFAMGRTVRGRSDIKRRLNASSSEKQPSAAQIEERTCLICQEIVGTRNAEGIKERFSMLPCGHRFGSYCIKRYLSLTADEEPLCPICRHVAYHDACGHPVLPFLLNSDGTHPDLIIDESGKVRPPNSGEDLLTAPCEYCRLPEEEQVELPSGKNTDRLATIKKPLRWLRELVPFARRRRLQVLLAASENLNEEEASSSATNQRLTRQELRMRRRTPVNNATWEGPWLTAALNSLEKIAWVRLDDDTVRFTVIPDTGSQVWASLSVDLIFDNYHIQSAEPNNTINLELPLGPLQRALKSAVGSSDANLRLTKRDGIPMLSMTIHTMTKDTVHDARGSGGGGISGTAAGGGGGHHDANPSTDPDVFAQESLELTMKREREKIITQDIPVRVLHPDTVETIMQPKVREPDVHIQLPPLLQLKAISDRFTKLALTASSSAHTTRGSGGSSSNNNPKLTLSANMHGSLRLRLATDTLDITSVWHGLENPELDPAQLAVPLDEHPSTRFREAGPDRWASVRVDGRDWSRVLSVGRLEGRVIACFADDHALILYVYVPHADDLGAEDVVTYYVSSYSA</sequence>
<feature type="region of interest" description="Disordered" evidence="4">
    <location>
        <begin position="376"/>
        <end position="405"/>
    </location>
</feature>
<keyword evidence="7" id="KW-1185">Reference proteome</keyword>
<dbReference type="GO" id="GO:0008270">
    <property type="term" value="F:zinc ion binding"/>
    <property type="evidence" value="ECO:0007669"/>
    <property type="project" value="UniProtKB-KW"/>
</dbReference>
<dbReference type="SMART" id="SM00184">
    <property type="entry name" value="RING"/>
    <property type="match status" value="1"/>
</dbReference>
<reference evidence="6" key="1">
    <citation type="journal article" date="2023" name="Mol. Phylogenet. Evol.">
        <title>Genome-scale phylogeny and comparative genomics of the fungal order Sordariales.</title>
        <authorList>
            <person name="Hensen N."/>
            <person name="Bonometti L."/>
            <person name="Westerberg I."/>
            <person name="Brannstrom I.O."/>
            <person name="Guillou S."/>
            <person name="Cros-Aarteil S."/>
            <person name="Calhoun S."/>
            <person name="Haridas S."/>
            <person name="Kuo A."/>
            <person name="Mondo S."/>
            <person name="Pangilinan J."/>
            <person name="Riley R."/>
            <person name="LaButti K."/>
            <person name="Andreopoulos B."/>
            <person name="Lipzen A."/>
            <person name="Chen C."/>
            <person name="Yan M."/>
            <person name="Daum C."/>
            <person name="Ng V."/>
            <person name="Clum A."/>
            <person name="Steindorff A."/>
            <person name="Ohm R.A."/>
            <person name="Martin F."/>
            <person name="Silar P."/>
            <person name="Natvig D.O."/>
            <person name="Lalanne C."/>
            <person name="Gautier V."/>
            <person name="Ament-Velasquez S.L."/>
            <person name="Kruys A."/>
            <person name="Hutchinson M.I."/>
            <person name="Powell A.J."/>
            <person name="Barry K."/>
            <person name="Miller A.N."/>
            <person name="Grigoriev I.V."/>
            <person name="Debuchy R."/>
            <person name="Gladieux P."/>
            <person name="Hiltunen Thoren M."/>
            <person name="Johannesson H."/>
        </authorList>
    </citation>
    <scope>NUCLEOTIDE SEQUENCE</scope>
    <source>
        <strain evidence="6">CBS 359.72</strain>
    </source>
</reference>
<feature type="region of interest" description="Disordered" evidence="4">
    <location>
        <begin position="477"/>
        <end position="498"/>
    </location>
</feature>
<dbReference type="Gene3D" id="3.30.40.10">
    <property type="entry name" value="Zinc/RING finger domain, C3HC4 (zinc finger)"/>
    <property type="match status" value="1"/>
</dbReference>
<dbReference type="Gene3D" id="3.70.10.10">
    <property type="match status" value="1"/>
</dbReference>
<dbReference type="GO" id="GO:0033314">
    <property type="term" value="P:mitotic DNA replication checkpoint signaling"/>
    <property type="evidence" value="ECO:0007669"/>
    <property type="project" value="TreeGrafter"/>
</dbReference>
<dbReference type="InterPro" id="IPR007150">
    <property type="entry name" value="HUS1/Mec3"/>
</dbReference>
<dbReference type="GO" id="GO:0006289">
    <property type="term" value="P:nucleotide-excision repair"/>
    <property type="evidence" value="ECO:0007669"/>
    <property type="project" value="TreeGrafter"/>
</dbReference>